<evidence type="ECO:0000313" key="2">
    <source>
        <dbReference type="EMBL" id="KAG7177874.1"/>
    </source>
</evidence>
<gene>
    <name evidence="2" type="ORF">Hamer_G025551</name>
</gene>
<name>A0A8J5NE88_HOMAM</name>
<feature type="compositionally biased region" description="Polar residues" evidence="1">
    <location>
        <begin position="391"/>
        <end position="400"/>
    </location>
</feature>
<accession>A0A8J5NE88</accession>
<sequence length="494" mass="52970">TPAAKRPPPQRLNHSLRIHSYQSTYPFESEVRGQGYHSRIRFDPFSSGVPLKDQQAPKGQTFGNWSPRPAPTSSGEGSGSRVRGDRPLASHSQPVSTGQRGRPASYSTFSQHFPSPPSQSSETTGYQNPALNNQPYSFQGNLPLAPTPPPQPILTRPFLHPGNLPALPEGVTLDGGGSYDLPDPIFDTPHPPHTHQPHPDDSVPTSYEFDYPSVANVFEDGPNSGDIVFEGGPDVFEGEPNDGANVFEGEPNDGANGEPNDGANVFEGEPNDGANVFEGEPNNGANVFEGEPNNGANVFEGEPNNGANVFEGEPNNGDNVFESPSNDRETRPEEGRHSPGGEVSSTGHLALETNIDDTFSAPPPVHNQGPPPHTGSDNDDSPPPPIYSDGIVNSSPQIHSDNTEREPKRFNSDNIGSGPIQITSDNIKSDSPQLTSDNSENSPPQTASSHASNPPHNPTKADTVIKTSSSPVNVDYYDNLYDEFLDMYYDAESD</sequence>
<feature type="compositionally biased region" description="Polar residues" evidence="1">
    <location>
        <begin position="122"/>
        <end position="140"/>
    </location>
</feature>
<organism evidence="2 3">
    <name type="scientific">Homarus americanus</name>
    <name type="common">American lobster</name>
    <dbReference type="NCBI Taxonomy" id="6706"/>
    <lineage>
        <taxon>Eukaryota</taxon>
        <taxon>Metazoa</taxon>
        <taxon>Ecdysozoa</taxon>
        <taxon>Arthropoda</taxon>
        <taxon>Crustacea</taxon>
        <taxon>Multicrustacea</taxon>
        <taxon>Malacostraca</taxon>
        <taxon>Eumalacostraca</taxon>
        <taxon>Eucarida</taxon>
        <taxon>Decapoda</taxon>
        <taxon>Pleocyemata</taxon>
        <taxon>Astacidea</taxon>
        <taxon>Nephropoidea</taxon>
        <taxon>Nephropidae</taxon>
        <taxon>Homarus</taxon>
    </lineage>
</organism>
<feature type="region of interest" description="Disordered" evidence="1">
    <location>
        <begin position="39"/>
        <end position="473"/>
    </location>
</feature>
<dbReference type="Proteomes" id="UP000747542">
    <property type="component" value="Unassembled WGS sequence"/>
</dbReference>
<feature type="compositionally biased region" description="Polar residues" evidence="1">
    <location>
        <begin position="412"/>
        <end position="454"/>
    </location>
</feature>
<feature type="compositionally biased region" description="Basic and acidic residues" evidence="1">
    <location>
        <begin position="401"/>
        <end position="411"/>
    </location>
</feature>
<evidence type="ECO:0000313" key="3">
    <source>
        <dbReference type="Proteomes" id="UP000747542"/>
    </source>
</evidence>
<proteinExistence type="predicted"/>
<feature type="compositionally biased region" description="Basic and acidic residues" evidence="1">
    <location>
        <begin position="325"/>
        <end position="339"/>
    </location>
</feature>
<feature type="non-terminal residue" evidence="2">
    <location>
        <position position="494"/>
    </location>
</feature>
<feature type="non-terminal residue" evidence="2">
    <location>
        <position position="1"/>
    </location>
</feature>
<keyword evidence="3" id="KW-1185">Reference proteome</keyword>
<comment type="caution">
    <text evidence="2">The sequence shown here is derived from an EMBL/GenBank/DDBJ whole genome shotgun (WGS) entry which is preliminary data.</text>
</comment>
<dbReference type="EMBL" id="JAHLQT010001474">
    <property type="protein sequence ID" value="KAG7177874.1"/>
    <property type="molecule type" value="Genomic_DNA"/>
</dbReference>
<feature type="compositionally biased region" description="Low complexity" evidence="1">
    <location>
        <begin position="107"/>
        <end position="121"/>
    </location>
</feature>
<evidence type="ECO:0000256" key="1">
    <source>
        <dbReference type="SAM" id="MobiDB-lite"/>
    </source>
</evidence>
<protein>
    <submittedName>
        <fullName evidence="2">Uncharacterized protein</fullName>
    </submittedName>
</protein>
<feature type="compositionally biased region" description="Pro residues" evidence="1">
    <location>
        <begin position="361"/>
        <end position="373"/>
    </location>
</feature>
<reference evidence="2" key="1">
    <citation type="journal article" date="2021" name="Sci. Adv.">
        <title>The American lobster genome reveals insights on longevity, neural, and immune adaptations.</title>
        <authorList>
            <person name="Polinski J.M."/>
            <person name="Zimin A.V."/>
            <person name="Clark K.F."/>
            <person name="Kohn A.B."/>
            <person name="Sadowski N."/>
            <person name="Timp W."/>
            <person name="Ptitsyn A."/>
            <person name="Khanna P."/>
            <person name="Romanova D.Y."/>
            <person name="Williams P."/>
            <person name="Greenwood S.J."/>
            <person name="Moroz L.L."/>
            <person name="Walt D.R."/>
            <person name="Bodnar A.G."/>
        </authorList>
    </citation>
    <scope>NUCLEOTIDE SEQUENCE</scope>
    <source>
        <strain evidence="2">GMGI-L3</strain>
    </source>
</reference>
<dbReference type="AlphaFoldDB" id="A0A8J5NE88"/>
<feature type="compositionally biased region" description="Polar residues" evidence="1">
    <location>
        <begin position="90"/>
        <end position="99"/>
    </location>
</feature>